<evidence type="ECO:0000313" key="1">
    <source>
        <dbReference type="EMBL" id="ANP38379.1"/>
    </source>
</evidence>
<keyword evidence="1" id="KW-0132">Cell division</keyword>
<sequence length="120" mass="13568">MKTLLYAVTALAVFGLAFWAYRENYATQQVLKETRNLQREIGAAQVRLGVLRAEWAYLNRPDRLIGLAELNFDRLGLLPLRPDQFGRVDEVSYPLEQDFSIANGVDVSGLNRDRGTGEQP</sequence>
<dbReference type="Proteomes" id="UP000092565">
    <property type="component" value="Chromosome"/>
</dbReference>
<dbReference type="GO" id="GO:0051301">
    <property type="term" value="P:cell division"/>
    <property type="evidence" value="ECO:0007669"/>
    <property type="project" value="UniProtKB-KW"/>
</dbReference>
<organism evidence="1 2">
    <name type="scientific">Phaeobacter gallaeciensis</name>
    <dbReference type="NCBI Taxonomy" id="60890"/>
    <lineage>
        <taxon>Bacteria</taxon>
        <taxon>Pseudomonadati</taxon>
        <taxon>Pseudomonadota</taxon>
        <taxon>Alphaproteobacteria</taxon>
        <taxon>Rhodobacterales</taxon>
        <taxon>Roseobacteraceae</taxon>
        <taxon>Phaeobacter</taxon>
    </lineage>
</organism>
<name>A0A1B0ZW41_9RHOB</name>
<accession>A0A1B0ZW41</accession>
<reference evidence="1 2" key="1">
    <citation type="submission" date="2016-04" db="EMBL/GenBank/DDBJ databases">
        <authorList>
            <person name="Evans L.H."/>
            <person name="Alamgir A."/>
            <person name="Owens N."/>
            <person name="Weber N.D."/>
            <person name="Virtaneva K."/>
            <person name="Barbian K."/>
            <person name="Babar A."/>
            <person name="Rosenke K."/>
        </authorList>
    </citation>
    <scope>NUCLEOTIDE SEQUENCE [LARGE SCALE GENOMIC DNA]</scope>
    <source>
        <strain evidence="1 2">JL2886</strain>
    </source>
</reference>
<protein>
    <submittedName>
        <fullName evidence="1">Cell division protein FtsL</fullName>
    </submittedName>
</protein>
<keyword evidence="2" id="KW-1185">Reference proteome</keyword>
<evidence type="ECO:0000313" key="2">
    <source>
        <dbReference type="Proteomes" id="UP000092565"/>
    </source>
</evidence>
<dbReference type="AlphaFoldDB" id="A0A1B0ZW41"/>
<dbReference type="EMBL" id="CP015124">
    <property type="protein sequence ID" value="ANP38379.1"/>
    <property type="molecule type" value="Genomic_DNA"/>
</dbReference>
<dbReference type="PATRIC" id="fig|60890.4.peg.3414"/>
<gene>
    <name evidence="1" type="ORF">JL2886_03506</name>
</gene>
<proteinExistence type="predicted"/>
<dbReference type="OrthoDB" id="7165680at2"/>
<dbReference type="RefSeq" id="WP_065273041.1">
    <property type="nucleotide sequence ID" value="NZ_CP015124.1"/>
</dbReference>
<keyword evidence="1" id="KW-0131">Cell cycle</keyword>